<gene>
    <name evidence="1" type="ordered locus">MEALZ_0731</name>
</gene>
<evidence type="ECO:0000313" key="1">
    <source>
        <dbReference type="EMBL" id="CCE22426.1"/>
    </source>
</evidence>
<organism evidence="1 2">
    <name type="scientific">Methylotuvimicrobium alcaliphilum (strain DSM 19304 / NCIMB 14124 / VKM B-2133 / 20Z)</name>
    <name type="common">Methylomicrobium alcaliphilum</name>
    <dbReference type="NCBI Taxonomy" id="1091494"/>
    <lineage>
        <taxon>Bacteria</taxon>
        <taxon>Pseudomonadati</taxon>
        <taxon>Pseudomonadota</taxon>
        <taxon>Gammaproteobacteria</taxon>
        <taxon>Methylococcales</taxon>
        <taxon>Methylococcaceae</taxon>
        <taxon>Methylotuvimicrobium</taxon>
    </lineage>
</organism>
<proteinExistence type="predicted"/>
<protein>
    <submittedName>
        <fullName evidence="1">Uncharacterized protein</fullName>
    </submittedName>
</protein>
<dbReference type="PATRIC" id="fig|271065.3.peg.748"/>
<dbReference type="STRING" id="1091494.MEALZ_0731"/>
<dbReference type="EMBL" id="FO082060">
    <property type="protein sequence ID" value="CCE22426.1"/>
    <property type="molecule type" value="Genomic_DNA"/>
</dbReference>
<dbReference type="HOGENOM" id="CLU_3345763_0_0_6"/>
<name>G4T1K4_META2</name>
<dbReference type="AlphaFoldDB" id="G4T1K4"/>
<accession>G4T1K4</accession>
<keyword evidence="2" id="KW-1185">Reference proteome</keyword>
<dbReference type="Proteomes" id="UP000008315">
    <property type="component" value="Chromosome"/>
</dbReference>
<sequence>MAQNKLDVDDRARQIVMENFTVANTAQSIIDVLSLGV</sequence>
<reference evidence="2" key="1">
    <citation type="journal article" date="2012" name="J. Bacteriol.">
        <title>Genome sequence of the haloalkaliphilic methanotrophic bacterium Methylomicrobium alcaliphilum 20Z.</title>
        <authorList>
            <person name="Vuilleumier S."/>
            <person name="Khmelenina V.N."/>
            <person name="Bringel F."/>
            <person name="Reshetnikov A.S."/>
            <person name="Lajus A."/>
            <person name="Mangenot S."/>
            <person name="Rouy Z."/>
            <person name="Op den Camp H.J."/>
            <person name="Jetten M.S."/>
            <person name="Dispirito A.A."/>
            <person name="Dunfield P."/>
            <person name="Klotz M.G."/>
            <person name="Semrau J.D."/>
            <person name="Stein L.Y."/>
            <person name="Barbe V."/>
            <person name="Medigue C."/>
            <person name="Trotsenko Y.A."/>
            <person name="Kalyuzhnaya M.G."/>
        </authorList>
    </citation>
    <scope>NUCLEOTIDE SEQUENCE [LARGE SCALE GENOMIC DNA]</scope>
    <source>
        <strain evidence="2">DSM 19304 / NCIMB 14124 / VKM B-2133 / 20Z</strain>
    </source>
</reference>
<dbReference type="KEGG" id="mah:MEALZ_0731"/>
<evidence type="ECO:0000313" key="2">
    <source>
        <dbReference type="Proteomes" id="UP000008315"/>
    </source>
</evidence>